<dbReference type="Pfam" id="PF26215">
    <property type="entry name" value="HTH_animal"/>
    <property type="match status" value="1"/>
</dbReference>
<sequence>MDLQRFFRLIRLKAYFSTTPHTGVTNTALVNPRLLSSNSLGLRTKSHFRPPHSSHPVETFINFVQDSFLSLKNDVEKGNLFYPPNLTLEERHSLRNLQGDDTIIMKLADKGGALVIMDKTMYLAEITRQLSDVSVYQILDRDPSYTIRQEIKVILHKYMLLGILDQKTCSYLTNSNPTTPVYYTFPKILENPPGRPIVASTDSLLSPISKYLEKIITPLIQQSKSFLDRPQTQGHRRTITPLSGRATLLQRLDLWGAAFLLDTSSFLQLIYDINHIPVDALLVTLDVRDLYTSIPHVEGVNSVRRLLEKTAMDVRGTAMGSHAAPPYANAYMIDFEESVIYKHHLFRDNVIVWKRYIDDVFCIWGGSIEPLNMFLEVLNSSWPDISFTISYNLWSMNFLDTLVIKSPDGCLSTDLYSKVSAGKHSAGDRQQKSTDRNSLLHFQSLHPPSTKRSIAKAQYHGVHRIVSDIQTRDIRTREMTDKFQARGYPLPLLEEARSISSRPRTDTKERIPFVHTFHPFMYKLHKSIRKNWPILSTAYPDIPEFKQPFLPCFKRAPSLRDTFVRADIGPNTMMRQRFLHKPRVGTFPCLHCAQCGNVLKGDKVIHPYSGKEFKIRGYFTCSSEYVVYMIKCPCGLLYVGETSQSIRDRISKHKSTIRCENLLLPIPHHFHTKGHNISQLRFQVLEQISLPRRVGKVYSNFFIIKGKITMTGYIGGLSTALQNAVDKPLMPVALVYMPILGPMVYTNKTCYYLLLEALRSKGVHRRAVSSARLFFPLDIRVLQDTAVDMDIQALCSSMDNLVALGLLYDEPNSVDQAEKNLLALCQGQDDVEVYCQKFRKWSVLTLWNESALAALFRKGLSEALKDVLVGFPMPAGLNESMSLAIQIGRRLRERKSVHHLAVLSESKPEPMQCDRTMTKVERHEHRRLNRLCFYCGDSTHAISNCPKRTRRFDSSAVIGTVQSKFLLSITLMCSLSSYSVMAFVDSGAALNLMDLDYAKRCGFFLEPLRCPIPLRGIDATPLAKNKPQYWAQLTMCMAPAHQEVIRFLVLHNLHDVVVLGLPWLQTHNPVLDWNSMSVTSWGCQGVHGDVPFLSISSSIPSDIPEFLSDFQDVFEESKSDALPPHRNCDLCYRFDSW</sequence>
<evidence type="ECO:0000259" key="1">
    <source>
        <dbReference type="Pfam" id="PF26215"/>
    </source>
</evidence>
<evidence type="ECO:0000313" key="2">
    <source>
        <dbReference type="EMBL" id="CAJ0960174.1"/>
    </source>
</evidence>
<protein>
    <recommendedName>
        <fullName evidence="1">Helix-turn-helix domain-containing protein</fullName>
    </recommendedName>
</protein>
<accession>A0ABN9M7S7</accession>
<keyword evidence="3" id="KW-1185">Reference proteome</keyword>
<organism evidence="2 3">
    <name type="scientific">Ranitomeya imitator</name>
    <name type="common">mimic poison frog</name>
    <dbReference type="NCBI Taxonomy" id="111125"/>
    <lineage>
        <taxon>Eukaryota</taxon>
        <taxon>Metazoa</taxon>
        <taxon>Chordata</taxon>
        <taxon>Craniata</taxon>
        <taxon>Vertebrata</taxon>
        <taxon>Euteleostomi</taxon>
        <taxon>Amphibia</taxon>
        <taxon>Batrachia</taxon>
        <taxon>Anura</taxon>
        <taxon>Neobatrachia</taxon>
        <taxon>Hyloidea</taxon>
        <taxon>Dendrobatidae</taxon>
        <taxon>Dendrobatinae</taxon>
        <taxon>Ranitomeya</taxon>
    </lineage>
</organism>
<dbReference type="SUPFAM" id="SSF50630">
    <property type="entry name" value="Acid proteases"/>
    <property type="match status" value="1"/>
</dbReference>
<dbReference type="InterPro" id="IPR058912">
    <property type="entry name" value="HTH_animal"/>
</dbReference>
<dbReference type="EMBL" id="CAUEEQ010049445">
    <property type="protein sequence ID" value="CAJ0960174.1"/>
    <property type="molecule type" value="Genomic_DNA"/>
</dbReference>
<reference evidence="2" key="1">
    <citation type="submission" date="2023-07" db="EMBL/GenBank/DDBJ databases">
        <authorList>
            <person name="Stuckert A."/>
        </authorList>
    </citation>
    <scope>NUCLEOTIDE SEQUENCE</scope>
</reference>
<dbReference type="CDD" id="cd10442">
    <property type="entry name" value="GIY-YIG_PLEs"/>
    <property type="match status" value="1"/>
</dbReference>
<dbReference type="Gene3D" id="2.40.70.10">
    <property type="entry name" value="Acid Proteases"/>
    <property type="match status" value="1"/>
</dbReference>
<dbReference type="Proteomes" id="UP001176940">
    <property type="component" value="Unassembled WGS sequence"/>
</dbReference>
<feature type="domain" description="Helix-turn-helix" evidence="1">
    <location>
        <begin position="439"/>
        <end position="495"/>
    </location>
</feature>
<dbReference type="PANTHER" id="PTHR21301">
    <property type="entry name" value="REVERSE TRANSCRIPTASE"/>
    <property type="match status" value="1"/>
</dbReference>
<name>A0ABN9M7S7_9NEOB</name>
<dbReference type="InterPro" id="IPR021109">
    <property type="entry name" value="Peptidase_aspartic_dom_sf"/>
</dbReference>
<evidence type="ECO:0000313" key="3">
    <source>
        <dbReference type="Proteomes" id="UP001176940"/>
    </source>
</evidence>
<proteinExistence type="predicted"/>
<dbReference type="PANTHER" id="PTHR21301:SF12">
    <property type="match status" value="1"/>
</dbReference>
<dbReference type="CDD" id="cd00303">
    <property type="entry name" value="retropepsin_like"/>
    <property type="match status" value="1"/>
</dbReference>
<comment type="caution">
    <text evidence="2">The sequence shown here is derived from an EMBL/GenBank/DDBJ whole genome shotgun (WGS) entry which is preliminary data.</text>
</comment>
<gene>
    <name evidence="2" type="ORF">RIMI_LOCUS17166388</name>
</gene>